<evidence type="ECO:0000256" key="3">
    <source>
        <dbReference type="ARBA" id="ARBA00014087"/>
    </source>
</evidence>
<feature type="coiled-coil region" evidence="7">
    <location>
        <begin position="258"/>
        <end position="303"/>
    </location>
</feature>
<evidence type="ECO:0000256" key="7">
    <source>
        <dbReference type="SAM" id="Coils"/>
    </source>
</evidence>
<keyword evidence="5" id="KW-0969">Cilium</keyword>
<evidence type="ECO:0000256" key="5">
    <source>
        <dbReference type="ARBA" id="ARBA00023069"/>
    </source>
</evidence>
<comment type="caution">
    <text evidence="9">The sequence shown here is derived from an EMBL/GenBank/DDBJ whole genome shotgun (WGS) entry which is preliminary data.</text>
</comment>
<keyword evidence="6" id="KW-0966">Cell projection</keyword>
<dbReference type="EMBL" id="CAIX01001833">
    <property type="protein sequence ID" value="CCI11743.1"/>
    <property type="molecule type" value="Genomic_DNA"/>
</dbReference>
<keyword evidence="4 7" id="KW-0175">Coiled coil</keyword>
<feature type="coiled-coil region" evidence="7">
    <location>
        <begin position="352"/>
        <end position="386"/>
    </location>
</feature>
<reference evidence="9 10" key="1">
    <citation type="submission" date="2012-05" db="EMBL/GenBank/DDBJ databases">
        <title>Recombination and specialization in a pathogen metapopulation.</title>
        <authorList>
            <person name="Gardiner A."/>
            <person name="Kemen E."/>
            <person name="Schultz-Larsen T."/>
            <person name="MacLean D."/>
            <person name="Van Oosterhout C."/>
            <person name="Jones J.D.G."/>
        </authorList>
    </citation>
    <scope>NUCLEOTIDE SEQUENCE [LARGE SCALE GENOMIC DNA]</scope>
    <source>
        <strain evidence="9 10">Ac Nc2</strain>
    </source>
</reference>
<evidence type="ECO:0000313" key="9">
    <source>
        <dbReference type="EMBL" id="CCI11743.1"/>
    </source>
</evidence>
<evidence type="ECO:0000256" key="6">
    <source>
        <dbReference type="ARBA" id="ARBA00023273"/>
    </source>
</evidence>
<evidence type="ECO:0000256" key="4">
    <source>
        <dbReference type="ARBA" id="ARBA00023054"/>
    </source>
</evidence>
<feature type="compositionally biased region" description="Basic residues" evidence="8">
    <location>
        <begin position="23"/>
        <end position="40"/>
    </location>
</feature>
<feature type="region of interest" description="Disordered" evidence="8">
    <location>
        <begin position="1"/>
        <end position="45"/>
    </location>
</feature>
<gene>
    <name evidence="9" type="ORF">BN9_134070</name>
</gene>
<name>A0A024FX32_9STRA</name>
<dbReference type="InParanoid" id="A0A024FX32"/>
<feature type="compositionally biased region" description="Basic and acidic residues" evidence="8">
    <location>
        <begin position="1"/>
        <end position="22"/>
    </location>
</feature>
<evidence type="ECO:0000256" key="8">
    <source>
        <dbReference type="SAM" id="MobiDB-lite"/>
    </source>
</evidence>
<dbReference type="InterPro" id="IPR038844">
    <property type="entry name" value="CFAP157"/>
</dbReference>
<accession>A0A024FX32</accession>
<dbReference type="GO" id="GO:0036064">
    <property type="term" value="C:ciliary basal body"/>
    <property type="evidence" value="ECO:0007669"/>
    <property type="project" value="TreeGrafter"/>
</dbReference>
<dbReference type="PANTHER" id="PTHR31954">
    <property type="entry name" value="CILIA- AND FLAGELLA-ASSOCIATED PROTEIN 157"/>
    <property type="match status" value="1"/>
</dbReference>
<dbReference type="Proteomes" id="UP000053237">
    <property type="component" value="Unassembled WGS sequence"/>
</dbReference>
<comment type="similarity">
    <text evidence="2">Belongs to the CFAP157 family.</text>
</comment>
<sequence length="393" mass="45914">MDEIIKAEKEQKRVFEEAEDKPKKRQRKGRSGRKKKKSKKASRDEFSGEYLTLQTVQMIASKKATDFFGSDTNAMEKFKTISQHIFNDQRLEDELMTAKDELEHLKRANADMNKELSETKELMQSQIQDRERVLAYRAKRLEDVMEKYEKSQEMNRSLLEILQVGGKIADESFISKLGRLAPSIPSVDVIESRQDARSDICHNSKSSSSQAVDRTALLFHSLSVCREEEYKQLYGEILSSHDNLTSVLAEREAQILALNKFGMEKQEMLATIAELEAQNQHIMEQQNKQVRYLEQKLLAEQKRWERDKIAAVESIQDTLKHELESQMSQTTESVARENKHYQMEIKYQNAQVEKILHAHDTLKAQYRQLRQDRQLQEQMIQKLSQKLTSRENI</sequence>
<evidence type="ECO:0000256" key="1">
    <source>
        <dbReference type="ARBA" id="ARBA00004138"/>
    </source>
</evidence>
<feature type="coiled-coil region" evidence="7">
    <location>
        <begin position="88"/>
        <end position="129"/>
    </location>
</feature>
<dbReference type="OrthoDB" id="166611at2759"/>
<dbReference type="PANTHER" id="PTHR31954:SF1">
    <property type="entry name" value="CILIA- AND FLAGELLA-ASSOCIATED PROTEIN 157"/>
    <property type="match status" value="1"/>
</dbReference>
<dbReference type="AlphaFoldDB" id="A0A024FX32"/>
<comment type="subcellular location">
    <subcellularLocation>
        <location evidence="1">Cell projection</location>
        <location evidence="1">Cilium</location>
    </subcellularLocation>
</comment>
<dbReference type="GO" id="GO:0008017">
    <property type="term" value="F:microtubule binding"/>
    <property type="evidence" value="ECO:0007669"/>
    <property type="project" value="TreeGrafter"/>
</dbReference>
<proteinExistence type="inferred from homology"/>
<organism evidence="9 10">
    <name type="scientific">Albugo candida</name>
    <dbReference type="NCBI Taxonomy" id="65357"/>
    <lineage>
        <taxon>Eukaryota</taxon>
        <taxon>Sar</taxon>
        <taxon>Stramenopiles</taxon>
        <taxon>Oomycota</taxon>
        <taxon>Peronosporomycetes</taxon>
        <taxon>Albuginales</taxon>
        <taxon>Albuginaceae</taxon>
        <taxon>Albugo</taxon>
    </lineage>
</organism>
<evidence type="ECO:0000256" key="2">
    <source>
        <dbReference type="ARBA" id="ARBA00010841"/>
    </source>
</evidence>
<keyword evidence="10" id="KW-1185">Reference proteome</keyword>
<protein>
    <recommendedName>
        <fullName evidence="3">Cilia- and flagella-associated protein 157</fullName>
    </recommendedName>
</protein>
<evidence type="ECO:0000313" key="10">
    <source>
        <dbReference type="Proteomes" id="UP000053237"/>
    </source>
</evidence>